<reference evidence="1 2" key="1">
    <citation type="submission" date="2024-09" db="EMBL/GenBank/DDBJ databases">
        <authorList>
            <person name="Sun Q."/>
            <person name="Mori K."/>
        </authorList>
    </citation>
    <scope>NUCLEOTIDE SEQUENCE [LARGE SCALE GENOMIC DNA]</scope>
    <source>
        <strain evidence="1 2">JCM 10918</strain>
    </source>
</reference>
<dbReference type="RefSeq" id="WP_385858934.1">
    <property type="nucleotide sequence ID" value="NZ_JBHMAR010000013.1"/>
</dbReference>
<sequence length="434" mass="45563">MTDERRTTVPVWTLATGEASVPMPATGEAVTAERLAEWRGALAAMAEEPVLTLEVHPLPEKIDRRRGLPLDAASPLARQLTEFVTRSASTSLTTAKATASGGNLFTLVVPAKHARAFGQGLLRALPAKDGGQYSTLVDSTGKFVAHARYVPVQGAAAAGAAGGAGATAGAVAAGGTALTVAAPLVLMAVAAGMAAHADRQRQLAIEHITDLLEQMRQDKLDDELSALNGCRAAVDKATAILLDQGDLGQSLGLDSSVSIIEIALSKAGLRLERWLKALDGLPPGEPVELAELTKAFPGVEKDGGVFHTHVALASLALSLARRVAVLQAVEHAQKNPGNPFENFLRALAADRQRFDDLESGIARVLVRLSHLELSRPGGIRPMFTQNEVDALLRASHRLHRLGRGVTLDPRPADVAIDIVREPDGSVIAFPAQPA</sequence>
<dbReference type="EMBL" id="JBHMAR010000013">
    <property type="protein sequence ID" value="MFB9736117.1"/>
    <property type="molecule type" value="Genomic_DNA"/>
</dbReference>
<accession>A0ABV5VE65</accession>
<keyword evidence="2" id="KW-1185">Reference proteome</keyword>
<evidence type="ECO:0000313" key="1">
    <source>
        <dbReference type="EMBL" id="MFB9736117.1"/>
    </source>
</evidence>
<protein>
    <submittedName>
        <fullName evidence="1">Uncharacterized protein</fullName>
    </submittedName>
</protein>
<evidence type="ECO:0000313" key="2">
    <source>
        <dbReference type="Proteomes" id="UP001589703"/>
    </source>
</evidence>
<organism evidence="1 2">
    <name type="scientific">Streptomyces thermocoprophilus</name>
    <dbReference type="NCBI Taxonomy" id="78356"/>
    <lineage>
        <taxon>Bacteria</taxon>
        <taxon>Bacillati</taxon>
        <taxon>Actinomycetota</taxon>
        <taxon>Actinomycetes</taxon>
        <taxon>Kitasatosporales</taxon>
        <taxon>Streptomycetaceae</taxon>
        <taxon>Streptomyces</taxon>
    </lineage>
</organism>
<dbReference type="Proteomes" id="UP001589703">
    <property type="component" value="Unassembled WGS sequence"/>
</dbReference>
<proteinExistence type="predicted"/>
<comment type="caution">
    <text evidence="1">The sequence shown here is derived from an EMBL/GenBank/DDBJ whole genome shotgun (WGS) entry which is preliminary data.</text>
</comment>
<name>A0ABV5VE65_9ACTN</name>
<gene>
    <name evidence="1" type="ORF">ACFFRO_13430</name>
</gene>